<dbReference type="InterPro" id="IPR024571">
    <property type="entry name" value="ERAP1-like_C_dom"/>
</dbReference>
<keyword evidence="15" id="KW-1133">Transmembrane helix</keyword>
<evidence type="ECO:0000256" key="9">
    <source>
        <dbReference type="ARBA" id="ARBA00022801"/>
    </source>
</evidence>
<dbReference type="GO" id="GO:0006508">
    <property type="term" value="P:proteolysis"/>
    <property type="evidence" value="ECO:0007669"/>
    <property type="project" value="UniProtKB-KW"/>
</dbReference>
<dbReference type="FunFam" id="2.60.40.1910:FF:000008">
    <property type="entry name" value="Aminopeptidase"/>
    <property type="match status" value="1"/>
</dbReference>
<comment type="cofactor">
    <cofactor evidence="1">
        <name>Zn(2+)</name>
        <dbReference type="ChEBI" id="CHEBI:29105"/>
    </cofactor>
</comment>
<dbReference type="InterPro" id="IPR042097">
    <property type="entry name" value="Aminopeptidase_N-like_N_sf"/>
</dbReference>
<proteinExistence type="inferred from homology"/>
<keyword evidence="10" id="KW-0862">Zinc</keyword>
<evidence type="ECO:0000256" key="10">
    <source>
        <dbReference type="ARBA" id="ARBA00022833"/>
    </source>
</evidence>
<dbReference type="InterPro" id="IPR014782">
    <property type="entry name" value="Peptidase_M1_dom"/>
</dbReference>
<evidence type="ECO:0000256" key="2">
    <source>
        <dbReference type="ARBA" id="ARBA00004609"/>
    </source>
</evidence>
<sequence length="1136" mass="130769">MLSNAENAWNLCVVKMHEQSEKSSEKDLEVAANMAQFIGGPAQFMTSDDIKYRPTDGWFVSYKKAASIVIFLIFVLIVAGLIGWYSHSTPTKRVHDALSLINDGSTKEMAKPSHISPHVRPLKYWLYFKPTIMDYNNINNNDNNSNTNNSSILTGRVIIEFQIESSNRLQKLSLNAVNITMKRYELSLSIDEDSKVSKKRYKRANETNLVVENNEKNSQIIDSLLGENDTTWDDKNSTIATDESNKVIVNLENDPNIPLENGTYGKEETGLVPANGTSPTDFKVSKIKDDWFSVNGIGKADEIVQIKEYEIDRVNGLHVIHPTKKLERGVYFLMIDFEANPSNDVLYVVDSNTNEEKKRMMGTLLKTAEASRLFPLFDEIYLRAIFSLSVERPKEMRVLSNMPLRSTKDTSDNWLIDTFNDTPLISPHNLAFVVGNLEVVDQTSINSEMSVKFWAEFNTTSQGFYLLDKVEPTIVGLTDVLSIPYWLPKLDLVCLPWKIVRSSGNPGLITMRKSLFYADDRSPLVTRTEALKTLIGLLGEQWLGGRVNMKSWTNVWILEGSLLYFRHLLIEKARDWPNFLYIFYNSRFFAITSYKFQIDPSLGSAHSFVTDVETKAMESDGYDSSRSFRVKINPLRVRLLSMARNMRGACLIRMLHATISNDTAFRIAYKKLLTSQNDGSVDAREFWNFMNEEAREFPDNLSPKEMIDTWISQTGYPLVTVLRNYEEGSAIVRQKKFSYDEPTAEKNDLWHIPLTYVGINDDWSSPKKEWLKKEREQIFQNVTTIDKINGTDWILFNVNKTGYYRVNYDEKNWLLLAMALDENHEAFPVETRASLVDDVFALAAVGSSKYETAFGFIKYMQMKERHYAPWSAFAHHVFKLNNVLYETSAFLDFQEFLQKLITPLYNEVAENLQEGSPLTLFAVKLACLSEHSKCLDWAKQSFVQLKRNPSFKHSIPMYIRRTLYCTIARHGGRNEWDYIYQKARNSMKAEEKYNLLSSFGCFQIPSVLQSIVDEILQDDKYNDDEICMILKSFSMNPIASRVAYKSIMYNWKNILRRFHDSYSVIRSFILAMMNSVTNEQDLMDLHTFWENNYESIKTVKYAAALVESKANLAISLIKNYSHEIKEWLKDNNDSGA</sequence>
<organism evidence="19 20">
    <name type="scientific">Vespula maculifrons</name>
    <name type="common">Eastern yellow jacket</name>
    <name type="synonym">Wasp</name>
    <dbReference type="NCBI Taxonomy" id="7453"/>
    <lineage>
        <taxon>Eukaryota</taxon>
        <taxon>Metazoa</taxon>
        <taxon>Ecdysozoa</taxon>
        <taxon>Arthropoda</taxon>
        <taxon>Hexapoda</taxon>
        <taxon>Insecta</taxon>
        <taxon>Pterygota</taxon>
        <taxon>Neoptera</taxon>
        <taxon>Endopterygota</taxon>
        <taxon>Hymenoptera</taxon>
        <taxon>Apocrita</taxon>
        <taxon>Aculeata</taxon>
        <taxon>Vespoidea</taxon>
        <taxon>Vespidae</taxon>
        <taxon>Vespinae</taxon>
        <taxon>Vespula</taxon>
    </lineage>
</organism>
<keyword evidence="8" id="KW-0732">Signal</keyword>
<feature type="transmembrane region" description="Helical" evidence="15">
    <location>
        <begin position="65"/>
        <end position="85"/>
    </location>
</feature>
<evidence type="ECO:0000313" key="19">
    <source>
        <dbReference type="EMBL" id="KAL2744924.1"/>
    </source>
</evidence>
<feature type="domain" description="ERAP1-like C-terminal" evidence="17">
    <location>
        <begin position="793"/>
        <end position="1108"/>
    </location>
</feature>
<dbReference type="Pfam" id="PF11838">
    <property type="entry name" value="ERAP1_C"/>
    <property type="match status" value="1"/>
</dbReference>
<feature type="domain" description="Peptidase M1 membrane alanine aminopeptidase" evidence="16">
    <location>
        <begin position="467"/>
        <end position="710"/>
    </location>
</feature>
<comment type="subcellular location">
    <subcellularLocation>
        <location evidence="2">Cell membrane</location>
        <topology evidence="2">Lipid-anchor</topology>
        <topology evidence="2">GPI-anchor</topology>
    </subcellularLocation>
</comment>
<dbReference type="EMBL" id="JAYRBN010000050">
    <property type="protein sequence ID" value="KAL2744924.1"/>
    <property type="molecule type" value="Genomic_DNA"/>
</dbReference>
<gene>
    <name evidence="19" type="ORF">V1477_007466</name>
</gene>
<dbReference type="GO" id="GO:0098552">
    <property type="term" value="C:side of membrane"/>
    <property type="evidence" value="ECO:0007669"/>
    <property type="project" value="UniProtKB-KW"/>
</dbReference>
<keyword evidence="20" id="KW-1185">Reference proteome</keyword>
<feature type="domain" description="Aminopeptidase N-like N-terminal" evidence="18">
    <location>
        <begin position="306"/>
        <end position="426"/>
    </location>
</feature>
<evidence type="ECO:0000256" key="3">
    <source>
        <dbReference type="ARBA" id="ARBA00010136"/>
    </source>
</evidence>
<evidence type="ECO:0000256" key="13">
    <source>
        <dbReference type="ARBA" id="ARBA00023180"/>
    </source>
</evidence>
<evidence type="ECO:0000259" key="18">
    <source>
        <dbReference type="Pfam" id="PF17900"/>
    </source>
</evidence>
<dbReference type="SUPFAM" id="SSF63737">
    <property type="entry name" value="Leukotriene A4 hydrolase N-terminal domain"/>
    <property type="match status" value="1"/>
</dbReference>
<keyword evidence="5" id="KW-0336">GPI-anchor</keyword>
<keyword evidence="14" id="KW-0449">Lipoprotein</keyword>
<evidence type="ECO:0000256" key="1">
    <source>
        <dbReference type="ARBA" id="ARBA00001947"/>
    </source>
</evidence>
<comment type="caution">
    <text evidence="19">The sequence shown here is derived from an EMBL/GenBank/DDBJ whole genome shotgun (WGS) entry which is preliminary data.</text>
</comment>
<keyword evidence="9" id="KW-0378">Hydrolase</keyword>
<evidence type="ECO:0000256" key="8">
    <source>
        <dbReference type="ARBA" id="ARBA00022729"/>
    </source>
</evidence>
<dbReference type="InterPro" id="IPR050344">
    <property type="entry name" value="Peptidase_M1_aminopeptidases"/>
</dbReference>
<dbReference type="Pfam" id="PF01433">
    <property type="entry name" value="Peptidase_M1"/>
    <property type="match status" value="1"/>
</dbReference>
<dbReference type="Pfam" id="PF17900">
    <property type="entry name" value="Peptidase_M1_N"/>
    <property type="match status" value="1"/>
</dbReference>
<evidence type="ECO:0000259" key="16">
    <source>
        <dbReference type="Pfam" id="PF01433"/>
    </source>
</evidence>
<dbReference type="GO" id="GO:0046872">
    <property type="term" value="F:metal ion binding"/>
    <property type="evidence" value="ECO:0007669"/>
    <property type="project" value="UniProtKB-KW"/>
</dbReference>
<evidence type="ECO:0000256" key="12">
    <source>
        <dbReference type="ARBA" id="ARBA00023136"/>
    </source>
</evidence>
<keyword evidence="13" id="KW-0325">Glycoprotein</keyword>
<keyword evidence="12 15" id="KW-0472">Membrane</keyword>
<keyword evidence="6" id="KW-0645">Protease</keyword>
<keyword evidence="15" id="KW-0812">Transmembrane</keyword>
<dbReference type="InterPro" id="IPR045357">
    <property type="entry name" value="Aminopeptidase_N-like_N"/>
</dbReference>
<dbReference type="AlphaFoldDB" id="A0ABD2CIK6"/>
<evidence type="ECO:0000256" key="4">
    <source>
        <dbReference type="ARBA" id="ARBA00022475"/>
    </source>
</evidence>
<name>A0ABD2CIK6_VESMC</name>
<dbReference type="GO" id="GO:0008237">
    <property type="term" value="F:metallopeptidase activity"/>
    <property type="evidence" value="ECO:0007669"/>
    <property type="project" value="UniProtKB-KW"/>
</dbReference>
<comment type="similarity">
    <text evidence="3">Belongs to the peptidase M1 family.</text>
</comment>
<keyword evidence="11" id="KW-0482">Metalloprotease</keyword>
<reference evidence="19 20" key="1">
    <citation type="journal article" date="2024" name="Ann. Entomol. Soc. Am.">
        <title>Genomic analyses of the southern and eastern yellowjacket wasps (Hymenoptera: Vespidae) reveal evolutionary signatures of social life.</title>
        <authorList>
            <person name="Catto M.A."/>
            <person name="Caine P.B."/>
            <person name="Orr S.E."/>
            <person name="Hunt B.G."/>
            <person name="Goodisman M.A.D."/>
        </authorList>
    </citation>
    <scope>NUCLEOTIDE SEQUENCE [LARGE SCALE GENOMIC DNA]</scope>
    <source>
        <strain evidence="19">232</strain>
        <tissue evidence="19">Head and thorax</tissue>
    </source>
</reference>
<protein>
    <submittedName>
        <fullName evidence="19">Aminopeptidase N-like isoform X1</fullName>
    </submittedName>
</protein>
<dbReference type="Proteomes" id="UP001607303">
    <property type="component" value="Unassembled WGS sequence"/>
</dbReference>
<evidence type="ECO:0000256" key="6">
    <source>
        <dbReference type="ARBA" id="ARBA00022670"/>
    </source>
</evidence>
<keyword evidence="7" id="KW-0479">Metal-binding</keyword>
<evidence type="ECO:0000256" key="5">
    <source>
        <dbReference type="ARBA" id="ARBA00022622"/>
    </source>
</evidence>
<dbReference type="Gene3D" id="1.25.50.20">
    <property type="match status" value="1"/>
</dbReference>
<dbReference type="Gene3D" id="2.60.40.1910">
    <property type="match status" value="1"/>
</dbReference>
<evidence type="ECO:0000259" key="17">
    <source>
        <dbReference type="Pfam" id="PF11838"/>
    </source>
</evidence>
<dbReference type="SUPFAM" id="SSF55486">
    <property type="entry name" value="Metalloproteases ('zincins'), catalytic domain"/>
    <property type="match status" value="1"/>
</dbReference>
<dbReference type="PANTHER" id="PTHR11533">
    <property type="entry name" value="PROTEASE M1 ZINC METALLOPROTEASE"/>
    <property type="match status" value="1"/>
</dbReference>
<accession>A0ABD2CIK6</accession>
<evidence type="ECO:0000256" key="11">
    <source>
        <dbReference type="ARBA" id="ARBA00023049"/>
    </source>
</evidence>
<dbReference type="Gene3D" id="1.10.390.10">
    <property type="entry name" value="Neutral Protease Domain 2"/>
    <property type="match status" value="1"/>
</dbReference>
<evidence type="ECO:0000256" key="14">
    <source>
        <dbReference type="ARBA" id="ARBA00023288"/>
    </source>
</evidence>
<dbReference type="InterPro" id="IPR027268">
    <property type="entry name" value="Peptidase_M4/M1_CTD_sf"/>
</dbReference>
<evidence type="ECO:0000256" key="7">
    <source>
        <dbReference type="ARBA" id="ARBA00022723"/>
    </source>
</evidence>
<evidence type="ECO:0000313" key="20">
    <source>
        <dbReference type="Proteomes" id="UP001607303"/>
    </source>
</evidence>
<keyword evidence="4" id="KW-1003">Cell membrane</keyword>
<evidence type="ECO:0000256" key="15">
    <source>
        <dbReference type="SAM" id="Phobius"/>
    </source>
</evidence>
<dbReference type="PANTHER" id="PTHR11533:SF299">
    <property type="entry name" value="AMINOPEPTIDASE"/>
    <property type="match status" value="1"/>
</dbReference>
<dbReference type="GO" id="GO:0005886">
    <property type="term" value="C:plasma membrane"/>
    <property type="evidence" value="ECO:0007669"/>
    <property type="project" value="UniProtKB-SubCell"/>
</dbReference>
<dbReference type="Gene3D" id="2.60.40.1730">
    <property type="entry name" value="tricorn interacting facor f3 domain"/>
    <property type="match status" value="1"/>
</dbReference>